<organism evidence="3 4">
    <name type="scientific">Cecembia calidifontis</name>
    <dbReference type="NCBI Taxonomy" id="1187080"/>
    <lineage>
        <taxon>Bacteria</taxon>
        <taxon>Pseudomonadati</taxon>
        <taxon>Bacteroidota</taxon>
        <taxon>Cytophagia</taxon>
        <taxon>Cytophagales</taxon>
        <taxon>Cyclobacteriaceae</taxon>
        <taxon>Cecembia</taxon>
    </lineage>
</organism>
<feature type="domain" description="DUF218" evidence="2">
    <location>
        <begin position="79"/>
        <end position="248"/>
    </location>
</feature>
<reference evidence="3 4" key="1">
    <citation type="submission" date="2019-02" db="EMBL/GenBank/DDBJ databases">
        <title>Genomic Encyclopedia of Archaeal and Bacterial Type Strains, Phase II (KMG-II): from individual species to whole genera.</title>
        <authorList>
            <person name="Goeker M."/>
        </authorList>
    </citation>
    <scope>NUCLEOTIDE SEQUENCE [LARGE SCALE GENOMIC DNA]</scope>
    <source>
        <strain evidence="3 4">DSM 21411</strain>
    </source>
</reference>
<dbReference type="Pfam" id="PF02698">
    <property type="entry name" value="DUF218"/>
    <property type="match status" value="1"/>
</dbReference>
<comment type="caution">
    <text evidence="3">The sequence shown here is derived from an EMBL/GenBank/DDBJ whole genome shotgun (WGS) entry which is preliminary data.</text>
</comment>
<dbReference type="GO" id="GO:0000270">
    <property type="term" value="P:peptidoglycan metabolic process"/>
    <property type="evidence" value="ECO:0007669"/>
    <property type="project" value="TreeGrafter"/>
</dbReference>
<dbReference type="CDD" id="cd06259">
    <property type="entry name" value="YdcF-like"/>
    <property type="match status" value="1"/>
</dbReference>
<sequence>MFFYLSQFLSFLAMPLTIALVLIIVGYFWRNRIQGKKIMLTGILTLLFFCNQFIANLAMNFWEPEMKSISDLPNYEMGIVLTGMTNLSKTVYDRTLFNKGADRATHALQLYKMGKIKKLLITGGQGLNPTNPNTEAELIRDFWVMAGVLGEDIIVENQAKNTYQNAIFTKNLLSETGHDSNSNEKFLLITSAFHMHRAKACFDKAEIPTDTFPVDYYGEDIQWSLPELLYPNPNALILWHKLFKEWIGLFTYKVAGYI</sequence>
<feature type="transmembrane region" description="Helical" evidence="1">
    <location>
        <begin position="41"/>
        <end position="62"/>
    </location>
</feature>
<evidence type="ECO:0000313" key="4">
    <source>
        <dbReference type="Proteomes" id="UP000292209"/>
    </source>
</evidence>
<feature type="transmembrane region" description="Helical" evidence="1">
    <location>
        <begin position="6"/>
        <end position="29"/>
    </location>
</feature>
<dbReference type="OrthoDB" id="9782395at2"/>
<dbReference type="RefSeq" id="WP_130275224.1">
    <property type="nucleotide sequence ID" value="NZ_SGXG01000001.1"/>
</dbReference>
<keyword evidence="1" id="KW-0472">Membrane</keyword>
<dbReference type="Proteomes" id="UP000292209">
    <property type="component" value="Unassembled WGS sequence"/>
</dbReference>
<keyword evidence="4" id="KW-1185">Reference proteome</keyword>
<protein>
    <submittedName>
        <fullName evidence="3">Uncharacterized SAM-binding protein YcdF (DUF218 family)</fullName>
    </submittedName>
</protein>
<dbReference type="InterPro" id="IPR003848">
    <property type="entry name" value="DUF218"/>
</dbReference>
<proteinExistence type="predicted"/>
<gene>
    <name evidence="3" type="ORF">BC751_1808</name>
</gene>
<accession>A0A4Q7PBS3</accession>
<dbReference type="Gene3D" id="3.40.50.620">
    <property type="entry name" value="HUPs"/>
    <property type="match status" value="1"/>
</dbReference>
<evidence type="ECO:0000259" key="2">
    <source>
        <dbReference type="Pfam" id="PF02698"/>
    </source>
</evidence>
<dbReference type="InterPro" id="IPR051599">
    <property type="entry name" value="Cell_Envelope_Assoc"/>
</dbReference>
<dbReference type="PANTHER" id="PTHR30336:SF4">
    <property type="entry name" value="ENVELOPE BIOGENESIS FACTOR ELYC"/>
    <property type="match status" value="1"/>
</dbReference>
<dbReference type="PANTHER" id="PTHR30336">
    <property type="entry name" value="INNER MEMBRANE PROTEIN, PROBABLE PERMEASE"/>
    <property type="match status" value="1"/>
</dbReference>
<keyword evidence="1" id="KW-1133">Transmembrane helix</keyword>
<dbReference type="GO" id="GO:0005886">
    <property type="term" value="C:plasma membrane"/>
    <property type="evidence" value="ECO:0007669"/>
    <property type="project" value="TreeGrafter"/>
</dbReference>
<evidence type="ECO:0000256" key="1">
    <source>
        <dbReference type="SAM" id="Phobius"/>
    </source>
</evidence>
<dbReference type="InterPro" id="IPR014729">
    <property type="entry name" value="Rossmann-like_a/b/a_fold"/>
</dbReference>
<keyword evidence="1" id="KW-0812">Transmembrane</keyword>
<name>A0A4Q7PBS3_9BACT</name>
<dbReference type="AlphaFoldDB" id="A0A4Q7PBS3"/>
<evidence type="ECO:0000313" key="3">
    <source>
        <dbReference type="EMBL" id="RZS96242.1"/>
    </source>
</evidence>
<dbReference type="EMBL" id="SGXG01000001">
    <property type="protein sequence ID" value="RZS96242.1"/>
    <property type="molecule type" value="Genomic_DNA"/>
</dbReference>
<dbReference type="GO" id="GO:0043164">
    <property type="term" value="P:Gram-negative-bacterium-type cell wall biogenesis"/>
    <property type="evidence" value="ECO:0007669"/>
    <property type="project" value="TreeGrafter"/>
</dbReference>